<comment type="caution">
    <text evidence="2">The sequence shown here is derived from an EMBL/GenBank/DDBJ whole genome shotgun (WGS) entry which is preliminary data.</text>
</comment>
<protein>
    <submittedName>
        <fullName evidence="2">Uncharacterized protein</fullName>
    </submittedName>
</protein>
<feature type="region of interest" description="Disordered" evidence="1">
    <location>
        <begin position="1"/>
        <end position="28"/>
    </location>
</feature>
<feature type="compositionally biased region" description="Polar residues" evidence="1">
    <location>
        <begin position="477"/>
        <end position="490"/>
    </location>
</feature>
<evidence type="ECO:0000313" key="2">
    <source>
        <dbReference type="EMBL" id="PNH00837.1"/>
    </source>
</evidence>
<feature type="region of interest" description="Disordered" evidence="1">
    <location>
        <begin position="218"/>
        <end position="288"/>
    </location>
</feature>
<evidence type="ECO:0000256" key="1">
    <source>
        <dbReference type="SAM" id="MobiDB-lite"/>
    </source>
</evidence>
<feature type="compositionally biased region" description="Low complexity" evidence="1">
    <location>
        <begin position="453"/>
        <end position="465"/>
    </location>
</feature>
<dbReference type="Proteomes" id="UP000236333">
    <property type="component" value="Unassembled WGS sequence"/>
</dbReference>
<dbReference type="AlphaFoldDB" id="A0A2J7ZKN7"/>
<feature type="region of interest" description="Disordered" evidence="1">
    <location>
        <begin position="408"/>
        <end position="490"/>
    </location>
</feature>
<organism evidence="2 3">
    <name type="scientific">Tetrabaena socialis</name>
    <dbReference type="NCBI Taxonomy" id="47790"/>
    <lineage>
        <taxon>Eukaryota</taxon>
        <taxon>Viridiplantae</taxon>
        <taxon>Chlorophyta</taxon>
        <taxon>core chlorophytes</taxon>
        <taxon>Chlorophyceae</taxon>
        <taxon>CS clade</taxon>
        <taxon>Chlamydomonadales</taxon>
        <taxon>Tetrabaenaceae</taxon>
        <taxon>Tetrabaena</taxon>
    </lineage>
</organism>
<sequence length="490" mass="49769">MEPSPDGAVSGTDDMPRAPGRGKERRASIVIKETGVLLNALQADEKKSALLMAELEALLASSQAVGARPAAAAPEAISENFAAVRPLEDEDSDSSSAQSEEEHEQAQHMVPEVLRYPNDAHRRRSSIVTIDSSALAGGVGAGWRLAGAACHVAGEGPTMWPAPPSAPQQSMRSFTTQRVRLASGKSFSEARGMGSMRRSSVTDVGAEMLSSGMLPQLFGANDETQAGSSGSGALAQGMDADSPVKRRSSVMSYGSPSGSAPRSRATDSDGDGLLGNAAAGRATSHGSASGGRFMKILKGMFKPIEQRSSPFEAADGHLARLRTPSVSQFGSRVMESAASMDGGALSGMTLAPRSHSVLFAARPAPPCAPALGLAVPGLACHRSASMTARGGMVRPPSLAMQQQHLGADAGSGRLGHRSSSDRRSSGMVSFALPPESSAAAADGGGAMLQTSTSGASVGSSGGAAAPGKGLLPHVSRSKSTVTATSVRVSA</sequence>
<accession>A0A2J7ZKN7</accession>
<feature type="region of interest" description="Disordered" evidence="1">
    <location>
        <begin position="86"/>
        <end position="111"/>
    </location>
</feature>
<name>A0A2J7ZKN7_9CHLO</name>
<gene>
    <name evidence="2" type="ORF">TSOC_013314</name>
</gene>
<proteinExistence type="predicted"/>
<feature type="compositionally biased region" description="Low complexity" evidence="1">
    <location>
        <begin position="226"/>
        <end position="235"/>
    </location>
</feature>
<evidence type="ECO:0000313" key="3">
    <source>
        <dbReference type="Proteomes" id="UP000236333"/>
    </source>
</evidence>
<feature type="compositionally biased region" description="Acidic residues" evidence="1">
    <location>
        <begin position="88"/>
        <end position="103"/>
    </location>
</feature>
<keyword evidence="3" id="KW-1185">Reference proteome</keyword>
<feature type="compositionally biased region" description="Low complexity" evidence="1">
    <location>
        <begin position="249"/>
        <end position="259"/>
    </location>
</feature>
<dbReference type="EMBL" id="PGGS01001144">
    <property type="protein sequence ID" value="PNH00837.1"/>
    <property type="molecule type" value="Genomic_DNA"/>
</dbReference>
<reference evidence="2 3" key="1">
    <citation type="journal article" date="2017" name="Mol. Biol. Evol.">
        <title>The 4-celled Tetrabaena socialis nuclear genome reveals the essential components for genetic control of cell number at the origin of multicellularity in the volvocine lineage.</title>
        <authorList>
            <person name="Featherston J."/>
            <person name="Arakaki Y."/>
            <person name="Hanschen E.R."/>
            <person name="Ferris P.J."/>
            <person name="Michod R.E."/>
            <person name="Olson B.J.S.C."/>
            <person name="Nozaki H."/>
            <person name="Durand P.M."/>
        </authorList>
    </citation>
    <scope>NUCLEOTIDE SEQUENCE [LARGE SCALE GENOMIC DNA]</scope>
    <source>
        <strain evidence="2 3">NIES-571</strain>
    </source>
</reference>